<dbReference type="AlphaFoldDB" id="A0A1M5MA60"/>
<proteinExistence type="predicted"/>
<dbReference type="InterPro" id="IPR029010">
    <property type="entry name" value="ThuA-like"/>
</dbReference>
<evidence type="ECO:0000313" key="3">
    <source>
        <dbReference type="EMBL" id="SHG74160.1"/>
    </source>
</evidence>
<organism evidence="3 4">
    <name type="scientific">Marisediminitalea aggregata</name>
    <dbReference type="NCBI Taxonomy" id="634436"/>
    <lineage>
        <taxon>Bacteria</taxon>
        <taxon>Pseudomonadati</taxon>
        <taxon>Pseudomonadota</taxon>
        <taxon>Gammaproteobacteria</taxon>
        <taxon>Alteromonadales</taxon>
        <taxon>Alteromonadaceae</taxon>
        <taxon>Marisediminitalea</taxon>
    </lineage>
</organism>
<dbReference type="InterPro" id="IPR029062">
    <property type="entry name" value="Class_I_gatase-like"/>
</dbReference>
<keyword evidence="4" id="KW-1185">Reference proteome</keyword>
<sequence>MTKNKMLKPVMAATLSLGALLVSGHAAASEALTDCSLRDVPFSSSLPAYDVVMRPKARAIVDKHYPGVLAAMPAWILSESMPSFSTLITLDQMLARAGIEDDDTAAAMRKELSALPVTREDKIARCARFDADPVQFDLGEEPVQVLIYQKINGYDHGDSVTTATENLTKLAREMGYGVSVSAKGSAFTPDNLAEFDVVIWNNVSGDTLTLSQRQAFEDYMNNGGGFLGIHASGGDSVYFWDWYRDVLVGAQFIGHPLGDNWFQDASLDVTHHDTGVAEGIPSRWVLNDEWYSFSDSVSGKGYDIVMSIDESTYTPGKELEMGEDHPLVWTHCVGKGRAMYSAIGHRKEVYNAPHNITLLKNGMKWASGQGNDTCK</sequence>
<dbReference type="EMBL" id="FQWD01000004">
    <property type="protein sequence ID" value="SHG74160.1"/>
    <property type="molecule type" value="Genomic_DNA"/>
</dbReference>
<feature type="signal peptide" evidence="1">
    <location>
        <begin position="1"/>
        <end position="28"/>
    </location>
</feature>
<dbReference type="Gene3D" id="3.40.50.880">
    <property type="match status" value="1"/>
</dbReference>
<evidence type="ECO:0000313" key="4">
    <source>
        <dbReference type="Proteomes" id="UP000184520"/>
    </source>
</evidence>
<dbReference type="OrthoDB" id="338827at2"/>
<feature type="domain" description="ThuA-like" evidence="2">
    <location>
        <begin position="144"/>
        <end position="366"/>
    </location>
</feature>
<protein>
    <recommendedName>
        <fullName evidence="2">ThuA-like domain-containing protein</fullName>
    </recommendedName>
</protein>
<gene>
    <name evidence="3" type="ORF">SAMN05216361_2958</name>
</gene>
<dbReference type="STRING" id="634436.SAMN05216361_2958"/>
<dbReference type="RefSeq" id="WP_084526546.1">
    <property type="nucleotide sequence ID" value="NZ_FQWD01000004.1"/>
</dbReference>
<dbReference type="PANTHER" id="PTHR40469">
    <property type="entry name" value="SECRETED GLYCOSYL HYDROLASE"/>
    <property type="match status" value="1"/>
</dbReference>
<keyword evidence="1" id="KW-0732">Signal</keyword>
<reference evidence="4" key="1">
    <citation type="submission" date="2016-11" db="EMBL/GenBank/DDBJ databases">
        <authorList>
            <person name="Varghese N."/>
            <person name="Submissions S."/>
        </authorList>
    </citation>
    <scope>NUCLEOTIDE SEQUENCE [LARGE SCALE GENOMIC DNA]</scope>
    <source>
        <strain evidence="4">CGMCC 1.8995</strain>
    </source>
</reference>
<dbReference type="Pfam" id="PF06283">
    <property type="entry name" value="ThuA"/>
    <property type="match status" value="1"/>
</dbReference>
<accession>A0A1M5MA60</accession>
<dbReference type="PANTHER" id="PTHR40469:SF2">
    <property type="entry name" value="GALACTOSE-BINDING DOMAIN-LIKE SUPERFAMILY PROTEIN"/>
    <property type="match status" value="1"/>
</dbReference>
<dbReference type="SUPFAM" id="SSF52317">
    <property type="entry name" value="Class I glutamine amidotransferase-like"/>
    <property type="match status" value="1"/>
</dbReference>
<dbReference type="Proteomes" id="UP000184520">
    <property type="component" value="Unassembled WGS sequence"/>
</dbReference>
<evidence type="ECO:0000256" key="1">
    <source>
        <dbReference type="SAM" id="SignalP"/>
    </source>
</evidence>
<feature type="chain" id="PRO_5012319090" description="ThuA-like domain-containing protein" evidence="1">
    <location>
        <begin position="29"/>
        <end position="375"/>
    </location>
</feature>
<evidence type="ECO:0000259" key="2">
    <source>
        <dbReference type="Pfam" id="PF06283"/>
    </source>
</evidence>
<name>A0A1M5MA60_9ALTE</name>